<dbReference type="EMBL" id="JABANO010005908">
    <property type="protein sequence ID" value="KAF4752684.1"/>
    <property type="molecule type" value="Genomic_DNA"/>
</dbReference>
<gene>
    <name evidence="1" type="ORF">FOZ63_016695</name>
</gene>
<feature type="non-terminal residue" evidence="1">
    <location>
        <position position="146"/>
    </location>
</feature>
<keyword evidence="2" id="KW-1185">Reference proteome</keyword>
<protein>
    <submittedName>
        <fullName evidence="1">Uncharacterized protein</fullName>
    </submittedName>
</protein>
<name>A0A7J6U4Q1_PEROL</name>
<dbReference type="AlphaFoldDB" id="A0A7J6U4Q1"/>
<dbReference type="Proteomes" id="UP000553632">
    <property type="component" value="Unassembled WGS sequence"/>
</dbReference>
<evidence type="ECO:0000313" key="1">
    <source>
        <dbReference type="EMBL" id="KAF4752684.1"/>
    </source>
</evidence>
<accession>A0A7J6U4Q1</accession>
<evidence type="ECO:0000313" key="2">
    <source>
        <dbReference type="Proteomes" id="UP000553632"/>
    </source>
</evidence>
<proteinExistence type="predicted"/>
<sequence length="146" mass="16045">MVINAPPTFTFSDPCHVILATEDESIVFTEGTDFECSVATDGDGNQQLTVELIGTKSVLEAITYELTFYVVNPLVPPDTVEPWLLKSYDIEGNALDEVPIPGYEVVASMKRFEVMNPSNIVKGAFKVPNVVFKSIFPEPLMDGDLI</sequence>
<organism evidence="1 2">
    <name type="scientific">Perkinsus olseni</name>
    <name type="common">Perkinsus atlanticus</name>
    <dbReference type="NCBI Taxonomy" id="32597"/>
    <lineage>
        <taxon>Eukaryota</taxon>
        <taxon>Sar</taxon>
        <taxon>Alveolata</taxon>
        <taxon>Perkinsozoa</taxon>
        <taxon>Perkinsea</taxon>
        <taxon>Perkinsida</taxon>
        <taxon>Perkinsidae</taxon>
        <taxon>Perkinsus</taxon>
    </lineage>
</organism>
<comment type="caution">
    <text evidence="1">The sequence shown here is derived from an EMBL/GenBank/DDBJ whole genome shotgun (WGS) entry which is preliminary data.</text>
</comment>
<reference evidence="1 2" key="1">
    <citation type="submission" date="2020-04" db="EMBL/GenBank/DDBJ databases">
        <title>Perkinsus olseni comparative genomics.</title>
        <authorList>
            <person name="Bogema D.R."/>
        </authorList>
    </citation>
    <scope>NUCLEOTIDE SEQUENCE [LARGE SCALE GENOMIC DNA]</scope>
    <source>
        <strain evidence="1 2">ATCC PRA-207</strain>
    </source>
</reference>